<dbReference type="GO" id="GO:0006935">
    <property type="term" value="P:chemotaxis"/>
    <property type="evidence" value="ECO:0007669"/>
    <property type="project" value="UniProtKB-KW"/>
</dbReference>
<evidence type="ECO:0000256" key="7">
    <source>
        <dbReference type="ARBA" id="ARBA00022801"/>
    </source>
</evidence>
<evidence type="ECO:0000256" key="10">
    <source>
        <dbReference type="SAM" id="MobiDB-lite"/>
    </source>
</evidence>
<evidence type="ECO:0000256" key="5">
    <source>
        <dbReference type="ARBA" id="ARBA00022500"/>
    </source>
</evidence>
<dbReference type="GO" id="GO:0004721">
    <property type="term" value="F:phosphoprotein phosphatase activity"/>
    <property type="evidence" value="ECO:0007669"/>
    <property type="project" value="UniProtKB-KW"/>
</dbReference>
<dbReference type="PANTHER" id="PTHR43693:SF1">
    <property type="entry name" value="PROTEIN PHOSPHATASE CHEZ"/>
    <property type="match status" value="1"/>
</dbReference>
<keyword evidence="6" id="KW-0283">Flagellar rotation</keyword>
<evidence type="ECO:0000256" key="6">
    <source>
        <dbReference type="ARBA" id="ARBA00022779"/>
    </source>
</evidence>
<keyword evidence="7" id="KW-0378">Hydrolase</keyword>
<feature type="region of interest" description="Disordered" evidence="10">
    <location>
        <begin position="210"/>
        <end position="245"/>
    </location>
</feature>
<dbReference type="AlphaFoldDB" id="A0A3B0YD95"/>
<evidence type="ECO:0000256" key="1">
    <source>
        <dbReference type="ARBA" id="ARBA00004496"/>
    </source>
</evidence>
<organism evidence="11">
    <name type="scientific">hydrothermal vent metagenome</name>
    <dbReference type="NCBI Taxonomy" id="652676"/>
    <lineage>
        <taxon>unclassified sequences</taxon>
        <taxon>metagenomes</taxon>
        <taxon>ecological metagenomes</taxon>
    </lineage>
</organism>
<comment type="subcellular location">
    <subcellularLocation>
        <location evidence="1">Cytoplasm</location>
    </subcellularLocation>
</comment>
<dbReference type="PIRSF" id="PIRSF002884">
    <property type="entry name" value="CheZ"/>
    <property type="match status" value="1"/>
</dbReference>
<evidence type="ECO:0000256" key="3">
    <source>
        <dbReference type="ARBA" id="ARBA00018484"/>
    </source>
</evidence>
<dbReference type="InterPro" id="IPR050992">
    <property type="entry name" value="CheZ_family_phosphatases"/>
</dbReference>
<dbReference type="EMBL" id="UOFJ01000705">
    <property type="protein sequence ID" value="VAW73282.1"/>
    <property type="molecule type" value="Genomic_DNA"/>
</dbReference>
<keyword evidence="8" id="KW-0904">Protein phosphatase</keyword>
<dbReference type="Gene3D" id="1.10.287.500">
    <property type="entry name" value="Helix hairpin bin"/>
    <property type="match status" value="1"/>
</dbReference>
<dbReference type="Pfam" id="PF04344">
    <property type="entry name" value="CheZ"/>
    <property type="match status" value="1"/>
</dbReference>
<keyword evidence="5" id="KW-0145">Chemotaxis</keyword>
<evidence type="ECO:0000313" key="11">
    <source>
        <dbReference type="EMBL" id="VAW73282.1"/>
    </source>
</evidence>
<evidence type="ECO:0000256" key="9">
    <source>
        <dbReference type="ARBA" id="ARBA00029599"/>
    </source>
</evidence>
<dbReference type="GO" id="GO:0005737">
    <property type="term" value="C:cytoplasm"/>
    <property type="evidence" value="ECO:0007669"/>
    <property type="project" value="UniProtKB-SubCell"/>
</dbReference>
<evidence type="ECO:0000256" key="8">
    <source>
        <dbReference type="ARBA" id="ARBA00022912"/>
    </source>
</evidence>
<sequence length="257" mass="28550">MDTTPINRDLLLEKAQALVASLQSAPGSDQQLASDQQLEVEIEAINNLRDNSLFKELGKMTREIHDSIMNFRMDTRIADLAETDIPDAKDRLEYVITMTEKAANTAMGVIEEGSPVAEKLAAQASVLKAQWQKFRQRELTADELRDMGNDVEAFFDETELMMSKLLSGFTEILMAQDFQDLTGQIIRQVINLVDEIETNLVELIKIQGESQPADNTQKSAEKEEENLAGPQVPGKETSGDVMKGQDDVDDLLASLGF</sequence>
<keyword evidence="4" id="KW-0963">Cytoplasm</keyword>
<gene>
    <name evidence="11" type="ORF">MNBD_GAMMA10-1839</name>
</gene>
<name>A0A3B0YD95_9ZZZZ</name>
<dbReference type="InterPro" id="IPR007439">
    <property type="entry name" value="Chemotax_Pase_CheZ"/>
</dbReference>
<reference evidence="11" key="1">
    <citation type="submission" date="2018-06" db="EMBL/GenBank/DDBJ databases">
        <authorList>
            <person name="Zhirakovskaya E."/>
        </authorList>
    </citation>
    <scope>NUCLEOTIDE SEQUENCE</scope>
</reference>
<protein>
    <recommendedName>
        <fullName evidence="3">Protein phosphatase CheZ</fullName>
    </recommendedName>
    <alternativeName>
        <fullName evidence="9">Chemotaxis protein CheZ</fullName>
    </alternativeName>
</protein>
<comment type="similarity">
    <text evidence="2">Belongs to the CheZ family.</text>
</comment>
<dbReference type="GO" id="GO:0050920">
    <property type="term" value="P:regulation of chemotaxis"/>
    <property type="evidence" value="ECO:0007669"/>
    <property type="project" value="InterPro"/>
</dbReference>
<dbReference type="GO" id="GO:0097588">
    <property type="term" value="P:archaeal or bacterial-type flagellum-dependent cell motility"/>
    <property type="evidence" value="ECO:0007669"/>
    <property type="project" value="UniProtKB-KW"/>
</dbReference>
<dbReference type="SUPFAM" id="SSF75708">
    <property type="entry name" value="Chemotaxis phosphatase CheZ"/>
    <property type="match status" value="1"/>
</dbReference>
<proteinExistence type="inferred from homology"/>
<evidence type="ECO:0000256" key="4">
    <source>
        <dbReference type="ARBA" id="ARBA00022490"/>
    </source>
</evidence>
<accession>A0A3B0YD95</accession>
<dbReference type="GO" id="GO:0009288">
    <property type="term" value="C:bacterial-type flagellum"/>
    <property type="evidence" value="ECO:0007669"/>
    <property type="project" value="InterPro"/>
</dbReference>
<evidence type="ECO:0000256" key="2">
    <source>
        <dbReference type="ARBA" id="ARBA00005908"/>
    </source>
</evidence>
<dbReference type="PANTHER" id="PTHR43693">
    <property type="entry name" value="PROTEIN PHOSPHATASE CHEZ"/>
    <property type="match status" value="1"/>
</dbReference>